<dbReference type="SUPFAM" id="SSF51735">
    <property type="entry name" value="NAD(P)-binding Rossmann-fold domains"/>
    <property type="match status" value="1"/>
</dbReference>
<comment type="similarity">
    <text evidence="1 3">Belongs to the short-chain dehydrogenases/reductases (SDR) family.</text>
</comment>
<evidence type="ECO:0000313" key="5">
    <source>
        <dbReference type="EMBL" id="ODQ96578.1"/>
    </source>
</evidence>
<gene>
    <name evidence="5" type="ORF">BHQ17_00585</name>
</gene>
<feature type="domain" description="Ketoreductase" evidence="4">
    <location>
        <begin position="7"/>
        <end position="202"/>
    </location>
</feature>
<dbReference type="PROSITE" id="PS00061">
    <property type="entry name" value="ADH_SHORT"/>
    <property type="match status" value="1"/>
</dbReference>
<evidence type="ECO:0000313" key="6">
    <source>
        <dbReference type="Proteomes" id="UP000094243"/>
    </source>
</evidence>
<dbReference type="InterPro" id="IPR057326">
    <property type="entry name" value="KR_dom"/>
</dbReference>
<dbReference type="Gene3D" id="3.40.50.720">
    <property type="entry name" value="NAD(P)-binding Rossmann-like Domain"/>
    <property type="match status" value="1"/>
</dbReference>
<dbReference type="PANTHER" id="PTHR45024">
    <property type="entry name" value="DEHYDROGENASES, SHORT CHAIN"/>
    <property type="match status" value="1"/>
</dbReference>
<dbReference type="Proteomes" id="UP000094243">
    <property type="component" value="Unassembled WGS sequence"/>
</dbReference>
<comment type="caution">
    <text evidence="5">The sequence shown here is derived from an EMBL/GenBank/DDBJ whole genome shotgun (WGS) entry which is preliminary data.</text>
</comment>
<dbReference type="EMBL" id="MIGZ01000002">
    <property type="protein sequence ID" value="ODQ96578.1"/>
    <property type="molecule type" value="Genomic_DNA"/>
</dbReference>
<accession>A0A1E3S379</accession>
<keyword evidence="2" id="KW-0560">Oxidoreductase</keyword>
<dbReference type="GO" id="GO:0016491">
    <property type="term" value="F:oxidoreductase activity"/>
    <property type="evidence" value="ECO:0007669"/>
    <property type="project" value="UniProtKB-KW"/>
</dbReference>
<dbReference type="AlphaFoldDB" id="A0A1E3S379"/>
<name>A0A1E3S379_9MYCO</name>
<dbReference type="SMART" id="SM00822">
    <property type="entry name" value="PKS_KR"/>
    <property type="match status" value="1"/>
</dbReference>
<evidence type="ECO:0000256" key="2">
    <source>
        <dbReference type="ARBA" id="ARBA00023002"/>
    </source>
</evidence>
<dbReference type="PRINTS" id="PR00080">
    <property type="entry name" value="SDRFAMILY"/>
</dbReference>
<dbReference type="NCBIfam" id="NF005861">
    <property type="entry name" value="PRK07791.1"/>
    <property type="match status" value="1"/>
</dbReference>
<evidence type="ECO:0000259" key="4">
    <source>
        <dbReference type="SMART" id="SM00822"/>
    </source>
</evidence>
<protein>
    <submittedName>
        <fullName evidence="5">Short-chain dehydrogenase</fullName>
    </submittedName>
</protein>
<dbReference type="OrthoDB" id="9808187at2"/>
<organism evidence="5 6">
    <name type="scientific">Mycolicibacterium holsaticum</name>
    <dbReference type="NCBI Taxonomy" id="152142"/>
    <lineage>
        <taxon>Bacteria</taxon>
        <taxon>Bacillati</taxon>
        <taxon>Actinomycetota</taxon>
        <taxon>Actinomycetes</taxon>
        <taxon>Mycobacteriales</taxon>
        <taxon>Mycobacteriaceae</taxon>
        <taxon>Mycolicibacterium</taxon>
    </lineage>
</organism>
<reference evidence="6" key="1">
    <citation type="submission" date="2016-09" db="EMBL/GenBank/DDBJ databases">
        <authorList>
            <person name="Greninger A.L."/>
            <person name="Jerome K.R."/>
            <person name="Mcnair B."/>
            <person name="Wallis C."/>
            <person name="Fang F."/>
        </authorList>
    </citation>
    <scope>NUCLEOTIDE SEQUENCE [LARGE SCALE GENOMIC DNA]</scope>
    <source>
        <strain evidence="6">M7</strain>
    </source>
</reference>
<dbReference type="PRINTS" id="PR00081">
    <property type="entry name" value="GDHRDH"/>
</dbReference>
<evidence type="ECO:0000256" key="3">
    <source>
        <dbReference type="RuleBase" id="RU000363"/>
    </source>
</evidence>
<dbReference type="Pfam" id="PF00106">
    <property type="entry name" value="adh_short"/>
    <property type="match status" value="1"/>
</dbReference>
<keyword evidence="6" id="KW-1185">Reference proteome</keyword>
<sequence length="305" mass="31431">MGILDGRVAVITGCGRGIGRSHALRLAREGASVVVNDLGVAGDGSGPDKGPAHDVVNEIVAAGGKAVASVCDVAAWAGAKEIIDHAIGAFGRLDILVNNAGIVRDGLIPSLDEGQWDIVLDVHLKGHFAVLRHAAAYWKAESKAGRQPTAAVINTTSVSGTVMSNPGQASYGAAKAAISALTLVAAEELAHYGVRVNAVAPAARTRMTLNAPGLGDLLTAKAEEAKATGGFDIYSPDNIAPLVAYLAAPHTDITGRVFLVRGGSISELVNWHIGQTIETDGPWDIDDIANRVPTILSEKVPVNLI</sequence>
<proteinExistence type="inferred from homology"/>
<dbReference type="InterPro" id="IPR036291">
    <property type="entry name" value="NAD(P)-bd_dom_sf"/>
</dbReference>
<dbReference type="RefSeq" id="WP_069403324.1">
    <property type="nucleotide sequence ID" value="NZ_MIGZ01000002.1"/>
</dbReference>
<dbReference type="PANTHER" id="PTHR45024:SF2">
    <property type="entry name" value="SCP2 DOMAIN-CONTAINING PROTEIN"/>
    <property type="match status" value="1"/>
</dbReference>
<dbReference type="InterPro" id="IPR020904">
    <property type="entry name" value="Sc_DH/Rdtase_CS"/>
</dbReference>
<dbReference type="FunFam" id="3.40.50.720:FF:000084">
    <property type="entry name" value="Short-chain dehydrogenase reductase"/>
    <property type="match status" value="1"/>
</dbReference>
<evidence type="ECO:0000256" key="1">
    <source>
        <dbReference type="ARBA" id="ARBA00006484"/>
    </source>
</evidence>
<dbReference type="InterPro" id="IPR002347">
    <property type="entry name" value="SDR_fam"/>
</dbReference>
<dbReference type="InterPro" id="IPR051687">
    <property type="entry name" value="Peroxisomal_Beta-Oxidation"/>
</dbReference>